<dbReference type="EMBL" id="KQ965816">
    <property type="protein sequence ID" value="KXS10707.1"/>
    <property type="molecule type" value="Genomic_DNA"/>
</dbReference>
<evidence type="ECO:0000256" key="1">
    <source>
        <dbReference type="SAM" id="MobiDB-lite"/>
    </source>
</evidence>
<feature type="compositionally biased region" description="Low complexity" evidence="1">
    <location>
        <begin position="139"/>
        <end position="149"/>
    </location>
</feature>
<feature type="region of interest" description="Disordered" evidence="1">
    <location>
        <begin position="320"/>
        <end position="377"/>
    </location>
</feature>
<feature type="region of interest" description="Disordered" evidence="1">
    <location>
        <begin position="119"/>
        <end position="173"/>
    </location>
</feature>
<feature type="compositionally biased region" description="Basic and acidic residues" evidence="1">
    <location>
        <begin position="63"/>
        <end position="79"/>
    </location>
</feature>
<dbReference type="OrthoDB" id="2406834at2759"/>
<dbReference type="AlphaFoldDB" id="A0A139A1P6"/>
<feature type="compositionally biased region" description="Polar residues" evidence="1">
    <location>
        <begin position="338"/>
        <end position="363"/>
    </location>
</feature>
<proteinExistence type="predicted"/>
<accession>A0A139A1P6</accession>
<feature type="region of interest" description="Disordered" evidence="1">
    <location>
        <begin position="1"/>
        <end position="102"/>
    </location>
</feature>
<name>A0A139A1P6_GONPJ</name>
<dbReference type="PROSITE" id="PS50048">
    <property type="entry name" value="ZN2_CY6_FUNGAL_2"/>
    <property type="match status" value="1"/>
</dbReference>
<dbReference type="CDD" id="cd00067">
    <property type="entry name" value="GAL4"/>
    <property type="match status" value="1"/>
</dbReference>
<evidence type="ECO:0000259" key="2">
    <source>
        <dbReference type="PROSITE" id="PS50048"/>
    </source>
</evidence>
<feature type="compositionally biased region" description="Basic and acidic residues" evidence="1">
    <location>
        <begin position="1"/>
        <end position="13"/>
    </location>
</feature>
<dbReference type="InterPro" id="IPR036864">
    <property type="entry name" value="Zn2-C6_fun-type_DNA-bd_sf"/>
</dbReference>
<feature type="compositionally biased region" description="Basic and acidic residues" evidence="1">
    <location>
        <begin position="124"/>
        <end position="133"/>
    </location>
</feature>
<feature type="compositionally biased region" description="Basic and acidic residues" evidence="1">
    <location>
        <begin position="155"/>
        <end position="171"/>
    </location>
</feature>
<evidence type="ECO:0000313" key="4">
    <source>
        <dbReference type="Proteomes" id="UP000070544"/>
    </source>
</evidence>
<dbReference type="Gene3D" id="4.10.240.10">
    <property type="entry name" value="Zn(2)-C6 fungal-type DNA-binding domain"/>
    <property type="match status" value="1"/>
</dbReference>
<dbReference type="SMART" id="SM00066">
    <property type="entry name" value="GAL4"/>
    <property type="match status" value="1"/>
</dbReference>
<organism evidence="3 4">
    <name type="scientific">Gonapodya prolifera (strain JEL478)</name>
    <name type="common">Monoblepharis prolifera</name>
    <dbReference type="NCBI Taxonomy" id="1344416"/>
    <lineage>
        <taxon>Eukaryota</taxon>
        <taxon>Fungi</taxon>
        <taxon>Fungi incertae sedis</taxon>
        <taxon>Chytridiomycota</taxon>
        <taxon>Chytridiomycota incertae sedis</taxon>
        <taxon>Monoblepharidomycetes</taxon>
        <taxon>Monoblepharidales</taxon>
        <taxon>Gonapodyaceae</taxon>
        <taxon>Gonapodya</taxon>
    </lineage>
</organism>
<gene>
    <name evidence="3" type="ORF">M427DRAFT_47840</name>
</gene>
<sequence>MAEHAPKEDHAVEEAGVPTPADENFGTDHPVVPASTEEPEREASRSAGASLEDPMEDGSAVDASRDTPPAEHAPTREFLDVLPIGERVRRRRSSSKLMFDRMDAPRTWSASEIALDPNDVTLNMDRESPPSDGRKRKSSVSSSEDQTSSAGDSTSRQEARESSGTPRERRPFGKRLAMGAACENCHRSKKRCDGKKPCLNCARKNRTCSFTDPNGMSKIRSRDITPRLEQAEVMIRHLITGTDRHGGGGRPESHAHAHLTVPSVSGGSSPRVPVAEGDPYYHQYSFSYGSATTTPNSHQIDGYHSPSQYYPSQGDHDYQYYQDGWGVPRQSHRRPSNGYHSQQYGSSAPSSHSAVNAPSSHSSILPKPEQKMSSNSSAQWMQTPYNVSTSRLLSLSHEPLLQSTAPSSALKLPLPAALSEPRMNGFAGDARTVPNRFPLTQPSPNESERRPSREPSISGTDATTAEPSGEAPRTDLGIMEYLNRDGKANATSPKFRPSLPSVHVPPVESGSAPTWSSTSDRVARIAPLAPKIQLAGTPFEGNAKWVWLCWIQLEVLIKTASRSSVLLYVPAVHTWVASVPV</sequence>
<evidence type="ECO:0000313" key="3">
    <source>
        <dbReference type="EMBL" id="KXS10707.1"/>
    </source>
</evidence>
<dbReference type="Proteomes" id="UP000070544">
    <property type="component" value="Unassembled WGS sequence"/>
</dbReference>
<reference evidence="3 4" key="1">
    <citation type="journal article" date="2015" name="Genome Biol. Evol.">
        <title>Phylogenomic analyses indicate that early fungi evolved digesting cell walls of algal ancestors of land plants.</title>
        <authorList>
            <person name="Chang Y."/>
            <person name="Wang S."/>
            <person name="Sekimoto S."/>
            <person name="Aerts A.L."/>
            <person name="Choi C."/>
            <person name="Clum A."/>
            <person name="LaButti K.M."/>
            <person name="Lindquist E.A."/>
            <person name="Yee Ngan C."/>
            <person name="Ohm R.A."/>
            <person name="Salamov A.A."/>
            <person name="Grigoriev I.V."/>
            <person name="Spatafora J.W."/>
            <person name="Berbee M.L."/>
        </authorList>
    </citation>
    <scope>NUCLEOTIDE SEQUENCE [LARGE SCALE GENOMIC DNA]</scope>
    <source>
        <strain evidence="3 4">JEL478</strain>
    </source>
</reference>
<feature type="compositionally biased region" description="Polar residues" evidence="1">
    <location>
        <begin position="457"/>
        <end position="466"/>
    </location>
</feature>
<protein>
    <recommendedName>
        <fullName evidence="2">Zn(2)-C6 fungal-type domain-containing protein</fullName>
    </recommendedName>
</protein>
<dbReference type="GO" id="GO:0000981">
    <property type="term" value="F:DNA-binding transcription factor activity, RNA polymerase II-specific"/>
    <property type="evidence" value="ECO:0007669"/>
    <property type="project" value="InterPro"/>
</dbReference>
<dbReference type="Pfam" id="PF00172">
    <property type="entry name" value="Zn_clus"/>
    <property type="match status" value="1"/>
</dbReference>
<feature type="region of interest" description="Disordered" evidence="1">
    <location>
        <begin position="423"/>
        <end position="475"/>
    </location>
</feature>
<dbReference type="PROSITE" id="PS00463">
    <property type="entry name" value="ZN2_CY6_FUNGAL_1"/>
    <property type="match status" value="1"/>
</dbReference>
<feature type="domain" description="Zn(2)-C6 fungal-type" evidence="2">
    <location>
        <begin position="181"/>
        <end position="210"/>
    </location>
</feature>
<dbReference type="InterPro" id="IPR001138">
    <property type="entry name" value="Zn2Cys6_DnaBD"/>
</dbReference>
<dbReference type="SUPFAM" id="SSF57701">
    <property type="entry name" value="Zn2/Cys6 DNA-binding domain"/>
    <property type="match status" value="1"/>
</dbReference>
<feature type="region of interest" description="Disordered" evidence="1">
    <location>
        <begin position="489"/>
        <end position="516"/>
    </location>
</feature>
<keyword evidence="4" id="KW-1185">Reference proteome</keyword>
<dbReference type="GO" id="GO:0008270">
    <property type="term" value="F:zinc ion binding"/>
    <property type="evidence" value="ECO:0007669"/>
    <property type="project" value="InterPro"/>
</dbReference>